<proteinExistence type="predicted"/>
<keyword evidence="4" id="KW-0804">Transcription</keyword>
<dbReference type="InterPro" id="IPR000792">
    <property type="entry name" value="Tscrpt_reg_LuxR_C"/>
</dbReference>
<dbReference type="SMART" id="SM00421">
    <property type="entry name" value="HTH_LUXR"/>
    <property type="match status" value="1"/>
</dbReference>
<dbReference type="InterPro" id="IPR016032">
    <property type="entry name" value="Sig_transdc_resp-reg_C-effctor"/>
</dbReference>
<comment type="caution">
    <text evidence="5">Lacks conserved residue(s) required for the propagation of feature annotation.</text>
</comment>
<gene>
    <name evidence="7" type="ORF">OHJ16_01825</name>
</gene>
<dbReference type="Proteomes" id="UP001072034">
    <property type="component" value="Unassembled WGS sequence"/>
</dbReference>
<evidence type="ECO:0000256" key="3">
    <source>
        <dbReference type="ARBA" id="ARBA00023125"/>
    </source>
</evidence>
<keyword evidence="1" id="KW-0597">Phosphoprotein</keyword>
<keyword evidence="8" id="KW-1185">Reference proteome</keyword>
<protein>
    <submittedName>
        <fullName evidence="7">Response regulator transcription factor</fullName>
    </submittedName>
</protein>
<dbReference type="Gene3D" id="1.10.10.10">
    <property type="entry name" value="Winged helix-like DNA-binding domain superfamily/Winged helix DNA-binding domain"/>
    <property type="match status" value="1"/>
</dbReference>
<comment type="caution">
    <text evidence="7">The sequence shown here is derived from an EMBL/GenBank/DDBJ whole genome shotgun (WGS) entry which is preliminary data.</text>
</comment>
<reference evidence="7" key="1">
    <citation type="submission" date="2022-10" db="EMBL/GenBank/DDBJ databases">
        <title>Genome sequence of Actinomyces israelii ATCC 10048.</title>
        <authorList>
            <person name="Watt R.M."/>
            <person name="Tong W.M."/>
        </authorList>
    </citation>
    <scope>NUCLEOTIDE SEQUENCE</scope>
    <source>
        <strain evidence="7">ATCC 10048</strain>
    </source>
</reference>
<organism evidence="7 8">
    <name type="scientific">Actinomyces israelii</name>
    <dbReference type="NCBI Taxonomy" id="1659"/>
    <lineage>
        <taxon>Bacteria</taxon>
        <taxon>Bacillati</taxon>
        <taxon>Actinomycetota</taxon>
        <taxon>Actinomycetes</taxon>
        <taxon>Actinomycetales</taxon>
        <taxon>Actinomycetaceae</taxon>
        <taxon>Actinomyces</taxon>
    </lineage>
</organism>
<evidence type="ECO:0000313" key="8">
    <source>
        <dbReference type="Proteomes" id="UP001072034"/>
    </source>
</evidence>
<dbReference type="Pfam" id="PF00196">
    <property type="entry name" value="GerE"/>
    <property type="match status" value="1"/>
</dbReference>
<evidence type="ECO:0000313" key="7">
    <source>
        <dbReference type="EMBL" id="MCZ0856791.1"/>
    </source>
</evidence>
<name>A0ABT4I4X5_9ACTO</name>
<dbReference type="PANTHER" id="PTHR43214:SF24">
    <property type="entry name" value="TRANSCRIPTIONAL REGULATORY PROTEIN NARL-RELATED"/>
    <property type="match status" value="1"/>
</dbReference>
<evidence type="ECO:0000256" key="2">
    <source>
        <dbReference type="ARBA" id="ARBA00023015"/>
    </source>
</evidence>
<evidence type="ECO:0000256" key="4">
    <source>
        <dbReference type="ARBA" id="ARBA00023163"/>
    </source>
</evidence>
<sequence length="248" mass="26889">MNDNGPDSARARTDLRVLLADDDAAVRRRYARVLDQRAGIAVAATAEDGAQALRVLDRRRIDIALLEVEMPHVSGIESARLISDRHPGVAVVMLTALVDRARLEEAIGAGARGFLTKDMDVDHIVTCLRSAAHGQTVLGPAPMQIVADRFRRYAEARADNIDFICAVGSLPERLKNVYRSVVQGLSNREVATATGMSEHTVRTYVTEILGLLGCPSRTQLTLKATALEATDPHGMVRAPGRRHDSGSH</sequence>
<dbReference type="CDD" id="cd17535">
    <property type="entry name" value="REC_NarL-like"/>
    <property type="match status" value="1"/>
</dbReference>
<dbReference type="InterPro" id="IPR058245">
    <property type="entry name" value="NreC/VraR/RcsB-like_REC"/>
</dbReference>
<dbReference type="RefSeq" id="WP_268916502.1">
    <property type="nucleotide sequence ID" value="NZ_CP124548.1"/>
</dbReference>
<dbReference type="PROSITE" id="PS50110">
    <property type="entry name" value="RESPONSE_REGULATORY"/>
    <property type="match status" value="1"/>
</dbReference>
<accession>A0ABT4I4X5</accession>
<dbReference type="Pfam" id="PF00072">
    <property type="entry name" value="Response_reg"/>
    <property type="match status" value="1"/>
</dbReference>
<evidence type="ECO:0000256" key="1">
    <source>
        <dbReference type="ARBA" id="ARBA00022553"/>
    </source>
</evidence>
<dbReference type="EMBL" id="JAPTMY010000003">
    <property type="protein sequence ID" value="MCZ0856791.1"/>
    <property type="molecule type" value="Genomic_DNA"/>
</dbReference>
<dbReference type="SMART" id="SM00448">
    <property type="entry name" value="REC"/>
    <property type="match status" value="1"/>
</dbReference>
<dbReference type="PRINTS" id="PR00038">
    <property type="entry name" value="HTHLUXR"/>
</dbReference>
<evidence type="ECO:0000259" key="6">
    <source>
        <dbReference type="PROSITE" id="PS50110"/>
    </source>
</evidence>
<feature type="domain" description="Response regulatory" evidence="6">
    <location>
        <begin position="16"/>
        <end position="132"/>
    </location>
</feature>
<dbReference type="InterPro" id="IPR011006">
    <property type="entry name" value="CheY-like_superfamily"/>
</dbReference>
<dbReference type="InterPro" id="IPR001789">
    <property type="entry name" value="Sig_transdc_resp-reg_receiver"/>
</dbReference>
<dbReference type="SUPFAM" id="SSF52172">
    <property type="entry name" value="CheY-like"/>
    <property type="match status" value="1"/>
</dbReference>
<dbReference type="InterPro" id="IPR036388">
    <property type="entry name" value="WH-like_DNA-bd_sf"/>
</dbReference>
<evidence type="ECO:0000256" key="5">
    <source>
        <dbReference type="PROSITE-ProRule" id="PRU00169"/>
    </source>
</evidence>
<keyword evidence="2" id="KW-0805">Transcription regulation</keyword>
<dbReference type="PANTHER" id="PTHR43214">
    <property type="entry name" value="TWO-COMPONENT RESPONSE REGULATOR"/>
    <property type="match status" value="1"/>
</dbReference>
<dbReference type="InterPro" id="IPR039420">
    <property type="entry name" value="WalR-like"/>
</dbReference>
<dbReference type="Gene3D" id="3.40.50.2300">
    <property type="match status" value="1"/>
</dbReference>
<dbReference type="SUPFAM" id="SSF46894">
    <property type="entry name" value="C-terminal effector domain of the bipartite response regulators"/>
    <property type="match status" value="1"/>
</dbReference>
<keyword evidence="3" id="KW-0238">DNA-binding</keyword>